<evidence type="ECO:0000256" key="1">
    <source>
        <dbReference type="SAM" id="SignalP"/>
    </source>
</evidence>
<dbReference type="InterPro" id="IPR005901">
    <property type="entry name" value="GLPGLI"/>
</dbReference>
<evidence type="ECO:0000313" key="2">
    <source>
        <dbReference type="EMBL" id="MFL0162266.1"/>
    </source>
</evidence>
<sequence>MKTIFLLLSILNSFFLIAQEDWHIINYDNYVPYTSMKLNYLLVTGNKVSYYFNVPKGFKANPEILKKYISPIRVIVVKRSFENEIITKEFNPENSDEVFYIKENLEGLVKWEIQNEKKQILGYTCQKAISNFRGRRYVAHFSSKLPISDGPFKYFNLPGLILEVYSTDGFVKFSANSITKEHLKIDASSFEQLKPKYISYESFKFQLAQIMAEKSKKYNSKASVDADGIQSSVSFGIERIEKD</sequence>
<feature type="signal peptide" evidence="1">
    <location>
        <begin position="1"/>
        <end position="18"/>
    </location>
</feature>
<reference evidence="2 3" key="1">
    <citation type="submission" date="2024-07" db="EMBL/GenBank/DDBJ databases">
        <authorList>
            <person name="Pitt A."/>
            <person name="Hahn M.W."/>
        </authorList>
    </citation>
    <scope>NUCLEOTIDE SEQUENCE [LARGE SCALE GENOMIC DNA]</scope>
    <source>
        <strain evidence="2 3">1-SAACH-A3</strain>
    </source>
</reference>
<keyword evidence="1" id="KW-0732">Signal</keyword>
<protein>
    <submittedName>
        <fullName evidence="2">GLPGLI family protein</fullName>
    </submittedName>
</protein>
<accession>A0ABW8RUJ0</accession>
<dbReference type="NCBIfam" id="TIGR01200">
    <property type="entry name" value="GLPGLI"/>
    <property type="match status" value="1"/>
</dbReference>
<dbReference type="Proteomes" id="UP001623558">
    <property type="component" value="Unassembled WGS sequence"/>
</dbReference>
<dbReference type="RefSeq" id="WP_406751080.1">
    <property type="nucleotide sequence ID" value="NZ_JBEWZH010000004.1"/>
</dbReference>
<dbReference type="EMBL" id="JBEWZH010000004">
    <property type="protein sequence ID" value="MFL0162266.1"/>
    <property type="molecule type" value="Genomic_DNA"/>
</dbReference>
<keyword evidence="3" id="KW-1185">Reference proteome</keyword>
<comment type="caution">
    <text evidence="2">The sequence shown here is derived from an EMBL/GenBank/DDBJ whole genome shotgun (WGS) entry which is preliminary data.</text>
</comment>
<organism evidence="2 3">
    <name type="scientific">Aquirufa salirivi</name>
    <dbReference type="NCBI Taxonomy" id="3104729"/>
    <lineage>
        <taxon>Bacteria</taxon>
        <taxon>Pseudomonadati</taxon>
        <taxon>Bacteroidota</taxon>
        <taxon>Cytophagia</taxon>
        <taxon>Cytophagales</taxon>
        <taxon>Flectobacillaceae</taxon>
        <taxon>Aquirufa</taxon>
    </lineage>
</organism>
<proteinExistence type="predicted"/>
<feature type="chain" id="PRO_5047503936" evidence="1">
    <location>
        <begin position="19"/>
        <end position="243"/>
    </location>
</feature>
<name>A0ABW8RUJ0_9BACT</name>
<gene>
    <name evidence="2" type="ORF">U0R11_07660</name>
</gene>
<evidence type="ECO:0000313" key="3">
    <source>
        <dbReference type="Proteomes" id="UP001623558"/>
    </source>
</evidence>